<proteinExistence type="predicted"/>
<evidence type="ECO:0000313" key="1">
    <source>
        <dbReference type="Proteomes" id="UP000036681"/>
    </source>
</evidence>
<reference evidence="2" key="1">
    <citation type="submission" date="2017-02" db="UniProtKB">
        <authorList>
            <consortium name="WormBaseParasite"/>
        </authorList>
    </citation>
    <scope>IDENTIFICATION</scope>
</reference>
<organism evidence="1 2">
    <name type="scientific">Ascaris lumbricoides</name>
    <name type="common">Giant roundworm</name>
    <dbReference type="NCBI Taxonomy" id="6252"/>
    <lineage>
        <taxon>Eukaryota</taxon>
        <taxon>Metazoa</taxon>
        <taxon>Ecdysozoa</taxon>
        <taxon>Nematoda</taxon>
        <taxon>Chromadorea</taxon>
        <taxon>Rhabditida</taxon>
        <taxon>Spirurina</taxon>
        <taxon>Ascaridomorpha</taxon>
        <taxon>Ascaridoidea</taxon>
        <taxon>Ascarididae</taxon>
        <taxon>Ascaris</taxon>
    </lineage>
</organism>
<name>A0A0M3HWE7_ASCLU</name>
<sequence>MADHKGIKDGKTSDEKLSITRVRIKAAINECSTKERTSNEWTIDRRARKDAIDAIMTIVDMTKLRNGVADFDSPCIRPGTF</sequence>
<accession>A0A0M3HWE7</accession>
<dbReference type="Proteomes" id="UP000036681">
    <property type="component" value="Unplaced"/>
</dbReference>
<evidence type="ECO:0000313" key="2">
    <source>
        <dbReference type="WBParaSite" id="ALUE_0000745601-mRNA-1"/>
    </source>
</evidence>
<keyword evidence="1" id="KW-1185">Reference proteome</keyword>
<dbReference type="AlphaFoldDB" id="A0A0M3HWE7"/>
<dbReference type="WBParaSite" id="ALUE_0000745601-mRNA-1">
    <property type="protein sequence ID" value="ALUE_0000745601-mRNA-1"/>
    <property type="gene ID" value="ALUE_0000745601"/>
</dbReference>
<protein>
    <submittedName>
        <fullName evidence="2">Phage protein</fullName>
    </submittedName>
</protein>